<accession>A0A550CK96</accession>
<protein>
    <submittedName>
        <fullName evidence="7">Velvet factor-domain-containing protein</fullName>
    </submittedName>
</protein>
<dbReference type="PANTHER" id="PTHR33572:SF15">
    <property type="entry name" value="VELVET DOMAIN-CONTAINING PROTEIN"/>
    <property type="match status" value="1"/>
</dbReference>
<reference evidence="7 8" key="1">
    <citation type="journal article" date="2019" name="New Phytol.">
        <title>Comparative genomics reveals unique wood-decay strategies and fruiting body development in the Schizophyllaceae.</title>
        <authorList>
            <person name="Almasi E."/>
            <person name="Sahu N."/>
            <person name="Krizsan K."/>
            <person name="Balint B."/>
            <person name="Kovacs G.M."/>
            <person name="Kiss B."/>
            <person name="Cseklye J."/>
            <person name="Drula E."/>
            <person name="Henrissat B."/>
            <person name="Nagy I."/>
            <person name="Chovatia M."/>
            <person name="Adam C."/>
            <person name="LaButti K."/>
            <person name="Lipzen A."/>
            <person name="Riley R."/>
            <person name="Grigoriev I.V."/>
            <person name="Nagy L.G."/>
        </authorList>
    </citation>
    <scope>NUCLEOTIDE SEQUENCE [LARGE SCALE GENOMIC DNA]</scope>
    <source>
        <strain evidence="7 8">NL-1724</strain>
    </source>
</reference>
<dbReference type="Gene3D" id="2.60.40.3960">
    <property type="entry name" value="Velvet domain"/>
    <property type="match status" value="1"/>
</dbReference>
<comment type="caution">
    <text evidence="7">The sequence shown here is derived from an EMBL/GenBank/DDBJ whole genome shotgun (WGS) entry which is preliminary data.</text>
</comment>
<proteinExistence type="predicted"/>
<keyword evidence="8" id="KW-1185">Reference proteome</keyword>
<dbReference type="InterPro" id="IPR038491">
    <property type="entry name" value="Velvet_dom_sf"/>
</dbReference>
<feature type="region of interest" description="Disordered" evidence="5">
    <location>
        <begin position="123"/>
        <end position="157"/>
    </location>
</feature>
<feature type="compositionally biased region" description="Low complexity" evidence="5">
    <location>
        <begin position="136"/>
        <end position="157"/>
    </location>
</feature>
<dbReference type="AlphaFoldDB" id="A0A550CK96"/>
<sequence length="364" mass="39647">MPSSGDPTDRLICTAIRIAESTLLQHVPLIGLQCTIADRDFAPTKKGRVTPRRLKFPQVLRHAWISKPSGTLLRPRRRYRHRPPLTPLASAGNSFSIKSGNHVPHIKSSRSRCTCQPLAPVLASTENNSSPRSPYSNLSLSDHGSPSSRSSPFSPPGSFADVSVSAPAFVRRPRIQVSSLLVEDSSRSYHLEVVQQPQRTAEFGSASLSRLPITPPVIVKLTVTDRSGNAVIPQHELPFLIAHLSLWTEDGRTRVDTRQGAPLLYGNLVSAVDQLEDMVGNQGLFFCFPDVSVRVRGRYQLGVTLMRISRMGASAALSQGESGHALAETRSRAFDVVERAQYVAVRESSLSFFLNGGLNSAPAA</sequence>
<dbReference type="Proteomes" id="UP000320762">
    <property type="component" value="Unassembled WGS sequence"/>
</dbReference>
<keyword evidence="2" id="KW-0805">Transcription regulation</keyword>
<dbReference type="Pfam" id="PF11754">
    <property type="entry name" value="Velvet"/>
    <property type="match status" value="2"/>
</dbReference>
<keyword evidence="3" id="KW-0804">Transcription</keyword>
<dbReference type="InterPro" id="IPR021740">
    <property type="entry name" value="Velvet"/>
</dbReference>
<name>A0A550CK96_9AGAR</name>
<dbReference type="GO" id="GO:0005634">
    <property type="term" value="C:nucleus"/>
    <property type="evidence" value="ECO:0007669"/>
    <property type="project" value="UniProtKB-SubCell"/>
</dbReference>
<comment type="subcellular location">
    <subcellularLocation>
        <location evidence="1">Nucleus</location>
    </subcellularLocation>
</comment>
<evidence type="ECO:0000256" key="3">
    <source>
        <dbReference type="ARBA" id="ARBA00023163"/>
    </source>
</evidence>
<evidence type="ECO:0000256" key="4">
    <source>
        <dbReference type="ARBA" id="ARBA00023242"/>
    </source>
</evidence>
<evidence type="ECO:0000313" key="8">
    <source>
        <dbReference type="Proteomes" id="UP000320762"/>
    </source>
</evidence>
<dbReference type="PROSITE" id="PS51821">
    <property type="entry name" value="VELVET"/>
    <property type="match status" value="1"/>
</dbReference>
<keyword evidence="4" id="KW-0539">Nucleus</keyword>
<evidence type="ECO:0000256" key="1">
    <source>
        <dbReference type="ARBA" id="ARBA00004123"/>
    </source>
</evidence>
<evidence type="ECO:0000256" key="2">
    <source>
        <dbReference type="ARBA" id="ARBA00023015"/>
    </source>
</evidence>
<organism evidence="7 8">
    <name type="scientific">Schizophyllum amplum</name>
    <dbReference type="NCBI Taxonomy" id="97359"/>
    <lineage>
        <taxon>Eukaryota</taxon>
        <taxon>Fungi</taxon>
        <taxon>Dikarya</taxon>
        <taxon>Basidiomycota</taxon>
        <taxon>Agaricomycotina</taxon>
        <taxon>Agaricomycetes</taxon>
        <taxon>Agaricomycetidae</taxon>
        <taxon>Agaricales</taxon>
        <taxon>Schizophyllaceae</taxon>
        <taxon>Schizophyllum</taxon>
    </lineage>
</organism>
<evidence type="ECO:0000256" key="5">
    <source>
        <dbReference type="SAM" id="MobiDB-lite"/>
    </source>
</evidence>
<feature type="domain" description="Velvet" evidence="6">
    <location>
        <begin position="184"/>
        <end position="364"/>
    </location>
</feature>
<feature type="region of interest" description="Disordered" evidence="5">
    <location>
        <begin position="76"/>
        <end position="110"/>
    </location>
</feature>
<dbReference type="OrthoDB" id="3056235at2759"/>
<gene>
    <name evidence="7" type="ORF">BD626DRAFT_487958</name>
</gene>
<dbReference type="STRING" id="97359.A0A550CK96"/>
<dbReference type="EMBL" id="VDMD01000005">
    <property type="protein sequence ID" value="TRM65189.1"/>
    <property type="molecule type" value="Genomic_DNA"/>
</dbReference>
<dbReference type="PANTHER" id="PTHR33572">
    <property type="entry name" value="SPORE DEVELOPMENT REGULATOR VOSA"/>
    <property type="match status" value="1"/>
</dbReference>
<evidence type="ECO:0000313" key="7">
    <source>
        <dbReference type="EMBL" id="TRM65189.1"/>
    </source>
</evidence>
<evidence type="ECO:0000259" key="6">
    <source>
        <dbReference type="PROSITE" id="PS51821"/>
    </source>
</evidence>
<dbReference type="InterPro" id="IPR037525">
    <property type="entry name" value="Velvet_dom"/>
</dbReference>
<feature type="compositionally biased region" description="Polar residues" evidence="5">
    <location>
        <begin position="124"/>
        <end position="135"/>
    </location>
</feature>